<dbReference type="InterPro" id="IPR000182">
    <property type="entry name" value="GNAT_dom"/>
</dbReference>
<dbReference type="GO" id="GO:0016747">
    <property type="term" value="F:acyltransferase activity, transferring groups other than amino-acyl groups"/>
    <property type="evidence" value="ECO:0007669"/>
    <property type="project" value="InterPro"/>
</dbReference>
<proteinExistence type="predicted"/>
<dbReference type="Proteomes" id="UP000594034">
    <property type="component" value="Chromosome"/>
</dbReference>
<dbReference type="EMBL" id="CP040449">
    <property type="protein sequence ID" value="QFI55921.1"/>
    <property type="molecule type" value="Genomic_DNA"/>
</dbReference>
<dbReference type="InterPro" id="IPR016181">
    <property type="entry name" value="Acyl_CoA_acyltransferase"/>
</dbReference>
<sequence length="143" mass="16215">MSSMEISTQQDRLDLDLIHRYLAEQSYWARGIPRATLDQALRHSLCFGLYEAGRQLAFCRVITDYATYGYLSDLFVLPESQGRGLGKALMAAVMAHPELQGLRRFCLATSDAHSLYARFGFGAPAKPQTLMERYDPDIYQRSL</sequence>
<dbReference type="InterPro" id="IPR053144">
    <property type="entry name" value="Acetyltransferase_Butenolide"/>
</dbReference>
<keyword evidence="2" id="KW-0808">Transferase</keyword>
<dbReference type="Gene3D" id="3.40.630.30">
    <property type="match status" value="1"/>
</dbReference>
<accession>A0A5J6X0A6</accession>
<keyword evidence="3" id="KW-1185">Reference proteome</keyword>
<dbReference type="AlphaFoldDB" id="A0A5J6X0A6"/>
<evidence type="ECO:0000313" key="2">
    <source>
        <dbReference type="EMBL" id="QFI55921.1"/>
    </source>
</evidence>
<gene>
    <name evidence="2" type="ORF">FE240_15240</name>
</gene>
<dbReference type="PROSITE" id="PS51186">
    <property type="entry name" value="GNAT"/>
    <property type="match status" value="1"/>
</dbReference>
<evidence type="ECO:0000313" key="3">
    <source>
        <dbReference type="Proteomes" id="UP000594034"/>
    </source>
</evidence>
<name>A0A5J6X0A6_9GAMM</name>
<dbReference type="Pfam" id="PF13508">
    <property type="entry name" value="Acetyltransf_7"/>
    <property type="match status" value="1"/>
</dbReference>
<dbReference type="CDD" id="cd04301">
    <property type="entry name" value="NAT_SF"/>
    <property type="match status" value="1"/>
</dbReference>
<dbReference type="PANTHER" id="PTHR43233">
    <property type="entry name" value="FAMILY N-ACETYLTRANSFERASE, PUTATIVE (AFU_ORTHOLOGUE AFUA_6G03350)-RELATED"/>
    <property type="match status" value="1"/>
</dbReference>
<dbReference type="PANTHER" id="PTHR43233:SF1">
    <property type="entry name" value="FAMILY N-ACETYLTRANSFERASE, PUTATIVE (AFU_ORTHOLOGUE AFUA_6G03350)-RELATED"/>
    <property type="match status" value="1"/>
</dbReference>
<organism evidence="2 3">
    <name type="scientific">Aeromonas simiae</name>
    <dbReference type="NCBI Taxonomy" id="218936"/>
    <lineage>
        <taxon>Bacteria</taxon>
        <taxon>Pseudomonadati</taxon>
        <taxon>Pseudomonadota</taxon>
        <taxon>Gammaproteobacteria</taxon>
        <taxon>Aeromonadales</taxon>
        <taxon>Aeromonadaceae</taxon>
        <taxon>Aeromonas</taxon>
    </lineage>
</organism>
<dbReference type="RefSeq" id="WP_193002145.1">
    <property type="nucleotide sequence ID" value="NZ_CP040449.1"/>
</dbReference>
<feature type="domain" description="N-acetyltransferase" evidence="1">
    <location>
        <begin position="4"/>
        <end position="143"/>
    </location>
</feature>
<dbReference type="KEGG" id="asim:FE240_15240"/>
<evidence type="ECO:0000259" key="1">
    <source>
        <dbReference type="PROSITE" id="PS51186"/>
    </source>
</evidence>
<dbReference type="SUPFAM" id="SSF55729">
    <property type="entry name" value="Acyl-CoA N-acyltransferases (Nat)"/>
    <property type="match status" value="1"/>
</dbReference>
<protein>
    <submittedName>
        <fullName evidence="2">GNAT family N-acetyltransferase</fullName>
    </submittedName>
</protein>
<reference evidence="2 3" key="1">
    <citation type="submission" date="2019-05" db="EMBL/GenBank/DDBJ databases">
        <title>OXA-830, a novel chromosomally encoded expanded-spectrum class D beta-lactamase in Aeromonas simiae.</title>
        <authorList>
            <person name="Zhou W."/>
            <person name="Chen Q."/>
        </authorList>
    </citation>
    <scope>NUCLEOTIDE SEQUENCE [LARGE SCALE GENOMIC DNA]</scope>
    <source>
        <strain evidence="2 3">A6</strain>
    </source>
</reference>